<dbReference type="Gene3D" id="2.60.40.2080">
    <property type="match status" value="1"/>
</dbReference>
<dbReference type="InterPro" id="IPR037221">
    <property type="entry name" value="H-type_lectin_dom_sf"/>
</dbReference>
<dbReference type="AlphaFoldDB" id="A0A5C4R5R4"/>
<sequence length="115" mass="13137">MIRFATHEIGIARGAVTMVSDFDTQGPMWTETGDRSHRQRVEFGDRFVAPPVVHLGVGMWDLDSDRNQRGDLQVENVTLTGFDILFRTWGDTRIARMRVEWMAIGAVPDEQDFIL</sequence>
<name>A0A5C4R5R4_9RHOB</name>
<dbReference type="EMBL" id="VDDC01000020">
    <property type="protein sequence ID" value="TNH39024.1"/>
    <property type="molecule type" value="Genomic_DNA"/>
</dbReference>
<gene>
    <name evidence="2" type="ORF">FHD67_12180</name>
</gene>
<dbReference type="GO" id="GO:0098609">
    <property type="term" value="P:cell-cell adhesion"/>
    <property type="evidence" value="ECO:0007669"/>
    <property type="project" value="TreeGrafter"/>
</dbReference>
<comment type="caution">
    <text evidence="2">The sequence shown here is derived from an EMBL/GenBank/DDBJ whole genome shotgun (WGS) entry which is preliminary data.</text>
</comment>
<feature type="domain" description="H-type lectin" evidence="1">
    <location>
        <begin position="39"/>
        <end position="104"/>
    </location>
</feature>
<dbReference type="GO" id="GO:0046871">
    <property type="term" value="F:N-acetylgalactosamine binding"/>
    <property type="evidence" value="ECO:0007669"/>
    <property type="project" value="TreeGrafter"/>
</dbReference>
<protein>
    <recommendedName>
        <fullName evidence="1">H-type lectin domain-containing protein</fullName>
    </recommendedName>
</protein>
<dbReference type="GO" id="GO:0030247">
    <property type="term" value="F:polysaccharide binding"/>
    <property type="evidence" value="ECO:0007669"/>
    <property type="project" value="TreeGrafter"/>
</dbReference>
<dbReference type="SUPFAM" id="SSF141086">
    <property type="entry name" value="Agglutinin HPA-like"/>
    <property type="match status" value="1"/>
</dbReference>
<dbReference type="RefSeq" id="WP_045982954.1">
    <property type="nucleotide sequence ID" value="NZ_VDDC01000020.1"/>
</dbReference>
<keyword evidence="3" id="KW-1185">Reference proteome</keyword>
<evidence type="ECO:0000259" key="1">
    <source>
        <dbReference type="Pfam" id="PF09458"/>
    </source>
</evidence>
<reference evidence="2 3" key="1">
    <citation type="submission" date="2019-06" db="EMBL/GenBank/DDBJ databases">
        <authorList>
            <person name="Li J."/>
        </authorList>
    </citation>
    <scope>NUCLEOTIDE SEQUENCE [LARGE SCALE GENOMIC DNA]</scope>
    <source>
        <strain evidence="2 3">CGMCC 1.8012</strain>
    </source>
</reference>
<dbReference type="Proteomes" id="UP000304880">
    <property type="component" value="Unassembled WGS sequence"/>
</dbReference>
<dbReference type="InterPro" id="IPR052487">
    <property type="entry name" value="Galactose-binding_lectin"/>
</dbReference>
<dbReference type="GeneID" id="97047121"/>
<evidence type="ECO:0000313" key="2">
    <source>
        <dbReference type="EMBL" id="TNH39024.1"/>
    </source>
</evidence>
<dbReference type="GO" id="GO:0070492">
    <property type="term" value="F:oligosaccharide binding"/>
    <property type="evidence" value="ECO:0007669"/>
    <property type="project" value="TreeGrafter"/>
</dbReference>
<dbReference type="InterPro" id="IPR019019">
    <property type="entry name" value="H-type_lectin_domain"/>
</dbReference>
<evidence type="ECO:0000313" key="3">
    <source>
        <dbReference type="Proteomes" id="UP000304880"/>
    </source>
</evidence>
<dbReference type="GO" id="GO:0045335">
    <property type="term" value="C:phagocytic vesicle"/>
    <property type="evidence" value="ECO:0007669"/>
    <property type="project" value="TreeGrafter"/>
</dbReference>
<dbReference type="Pfam" id="PF09458">
    <property type="entry name" value="H_lectin"/>
    <property type="match status" value="1"/>
</dbReference>
<dbReference type="GO" id="GO:0009986">
    <property type="term" value="C:cell surface"/>
    <property type="evidence" value="ECO:0007669"/>
    <property type="project" value="TreeGrafter"/>
</dbReference>
<dbReference type="GO" id="GO:0098636">
    <property type="term" value="C:protein complex involved in cell adhesion"/>
    <property type="evidence" value="ECO:0007669"/>
    <property type="project" value="TreeGrafter"/>
</dbReference>
<dbReference type="PANTHER" id="PTHR46938">
    <property type="entry name" value="DISCOIDIN-1 SUBUNIT A-RELATED-RELATED"/>
    <property type="match status" value="1"/>
</dbReference>
<organism evidence="2 3">
    <name type="scientific">Paracoccus haeundaensis</name>
    <dbReference type="NCBI Taxonomy" id="225362"/>
    <lineage>
        <taxon>Bacteria</taxon>
        <taxon>Pseudomonadati</taxon>
        <taxon>Pseudomonadota</taxon>
        <taxon>Alphaproteobacteria</taxon>
        <taxon>Rhodobacterales</taxon>
        <taxon>Paracoccaceae</taxon>
        <taxon>Paracoccus</taxon>
    </lineage>
</organism>
<accession>A0A5C4R5R4</accession>
<proteinExistence type="predicted"/>